<feature type="transmembrane region" description="Helical" evidence="1">
    <location>
        <begin position="28"/>
        <end position="51"/>
    </location>
</feature>
<keyword evidence="3" id="KW-1185">Reference proteome</keyword>
<feature type="transmembrane region" description="Helical" evidence="1">
    <location>
        <begin position="63"/>
        <end position="84"/>
    </location>
</feature>
<dbReference type="EMBL" id="WAAT01000046">
    <property type="protein sequence ID" value="KAB1067415.1"/>
    <property type="molecule type" value="Genomic_DNA"/>
</dbReference>
<name>A0A6N6MDL9_9FLAO</name>
<comment type="caution">
    <text evidence="2">The sequence shown here is derived from an EMBL/GenBank/DDBJ whole genome shotgun (WGS) entry which is preliminary data.</text>
</comment>
<accession>A0A6N6MDL9</accession>
<keyword evidence="1" id="KW-1133">Transmembrane helix</keyword>
<evidence type="ECO:0000313" key="3">
    <source>
        <dbReference type="Proteomes" id="UP000441333"/>
    </source>
</evidence>
<evidence type="ECO:0008006" key="4">
    <source>
        <dbReference type="Google" id="ProtNLM"/>
    </source>
</evidence>
<keyword evidence="1" id="KW-0812">Transmembrane</keyword>
<evidence type="ECO:0000313" key="2">
    <source>
        <dbReference type="EMBL" id="KAB1067415.1"/>
    </source>
</evidence>
<gene>
    <name evidence="2" type="ORF">F6U93_10225</name>
</gene>
<dbReference type="Proteomes" id="UP000441333">
    <property type="component" value="Unassembled WGS sequence"/>
</dbReference>
<protein>
    <recommendedName>
        <fullName evidence="4">DUF2127 domain-containing protein</fullName>
    </recommendedName>
</protein>
<organism evidence="2 3">
    <name type="scientific">Pseudotamlana haliotis</name>
    <dbReference type="NCBI Taxonomy" id="2614804"/>
    <lineage>
        <taxon>Bacteria</taxon>
        <taxon>Pseudomonadati</taxon>
        <taxon>Bacteroidota</taxon>
        <taxon>Flavobacteriia</taxon>
        <taxon>Flavobacteriales</taxon>
        <taxon>Flavobacteriaceae</taxon>
        <taxon>Pseudotamlana</taxon>
    </lineage>
</organism>
<sequence length="152" mass="17351">MIEKNSQEIANEILLKRKIEKSLNKLKIAQLIFIIIGAINIVTAIGIYLYSNKLDSHNPLHTVLIESLIMVSIVSLIIGIIYLVSSAFIKKYPQPIIWTGITIILAKFIYSLYRSGYRFEIGSEFILNILCLIGLGYALYSYYQYKQLIADK</sequence>
<evidence type="ECO:0000256" key="1">
    <source>
        <dbReference type="SAM" id="Phobius"/>
    </source>
</evidence>
<keyword evidence="1" id="KW-0472">Membrane</keyword>
<dbReference type="RefSeq" id="WP_150939467.1">
    <property type="nucleotide sequence ID" value="NZ_WAAT01000046.1"/>
</dbReference>
<reference evidence="2 3" key="1">
    <citation type="submission" date="2019-09" db="EMBL/GenBank/DDBJ databases">
        <authorList>
            <person name="Cao W.R."/>
        </authorList>
    </citation>
    <scope>NUCLEOTIDE SEQUENCE [LARGE SCALE GENOMIC DNA]</scope>
    <source>
        <strain evidence="2 3">B1N29</strain>
    </source>
</reference>
<feature type="transmembrane region" description="Helical" evidence="1">
    <location>
        <begin position="96"/>
        <end position="113"/>
    </location>
</feature>
<proteinExistence type="predicted"/>
<feature type="transmembrane region" description="Helical" evidence="1">
    <location>
        <begin position="125"/>
        <end position="143"/>
    </location>
</feature>
<dbReference type="AlphaFoldDB" id="A0A6N6MDL9"/>